<protein>
    <submittedName>
        <fullName evidence="2">Uncharacterized protein</fullName>
    </submittedName>
</protein>
<gene>
    <name evidence="2" type="ORF">BJ981_002362</name>
</gene>
<reference evidence="2 3" key="1">
    <citation type="submission" date="2020-08" db="EMBL/GenBank/DDBJ databases">
        <title>Sequencing the genomes of 1000 actinobacteria strains.</title>
        <authorList>
            <person name="Klenk H.-P."/>
        </authorList>
    </citation>
    <scope>NUCLEOTIDE SEQUENCE [LARGE SCALE GENOMIC DNA]</scope>
    <source>
        <strain evidence="2 3">DSM 45790</strain>
    </source>
</reference>
<organism evidence="2 3">
    <name type="scientific">Sphaerisporangium krabiense</name>
    <dbReference type="NCBI Taxonomy" id="763782"/>
    <lineage>
        <taxon>Bacteria</taxon>
        <taxon>Bacillati</taxon>
        <taxon>Actinomycetota</taxon>
        <taxon>Actinomycetes</taxon>
        <taxon>Streptosporangiales</taxon>
        <taxon>Streptosporangiaceae</taxon>
        <taxon>Sphaerisporangium</taxon>
    </lineage>
</organism>
<name>A0A7W9DPS4_9ACTN</name>
<dbReference type="AlphaFoldDB" id="A0A7W9DPS4"/>
<dbReference type="Proteomes" id="UP000588112">
    <property type="component" value="Unassembled WGS sequence"/>
</dbReference>
<dbReference type="EMBL" id="JACHBR010000001">
    <property type="protein sequence ID" value="MBB5626663.1"/>
    <property type="molecule type" value="Genomic_DNA"/>
</dbReference>
<evidence type="ECO:0000256" key="1">
    <source>
        <dbReference type="SAM" id="MobiDB-lite"/>
    </source>
</evidence>
<keyword evidence="3" id="KW-1185">Reference proteome</keyword>
<evidence type="ECO:0000313" key="3">
    <source>
        <dbReference type="Proteomes" id="UP000588112"/>
    </source>
</evidence>
<accession>A0A7W9DPS4</accession>
<sequence>MSTPQQRSTAARIAVNISWSRTPVRAERTRPATEANRGQLAYWERVIREEGIVCEEEIPLAAASRRSAYMSQLAKNSAASRKAKKADITPRARRIRRSA</sequence>
<proteinExistence type="predicted"/>
<evidence type="ECO:0000313" key="2">
    <source>
        <dbReference type="EMBL" id="MBB5626663.1"/>
    </source>
</evidence>
<dbReference type="RefSeq" id="WP_184610761.1">
    <property type="nucleotide sequence ID" value="NZ_BOOS01000029.1"/>
</dbReference>
<feature type="region of interest" description="Disordered" evidence="1">
    <location>
        <begin position="76"/>
        <end position="99"/>
    </location>
</feature>
<comment type="caution">
    <text evidence="2">The sequence shown here is derived from an EMBL/GenBank/DDBJ whole genome shotgun (WGS) entry which is preliminary data.</text>
</comment>